<dbReference type="AlphaFoldDB" id="A0A3M0A918"/>
<keyword evidence="2" id="KW-0175">Coiled coil</keyword>
<dbReference type="PROSITE" id="PS50937">
    <property type="entry name" value="HTH_MERR_2"/>
    <property type="match status" value="1"/>
</dbReference>
<evidence type="ECO:0000256" key="2">
    <source>
        <dbReference type="SAM" id="Coils"/>
    </source>
</evidence>
<dbReference type="InterPro" id="IPR000551">
    <property type="entry name" value="MerR-type_HTH_dom"/>
</dbReference>
<dbReference type="InterPro" id="IPR009061">
    <property type="entry name" value="DNA-bd_dom_put_sf"/>
</dbReference>
<organism evidence="4 5">
    <name type="scientific">Umboniibacter marinipuniceus</name>
    <dbReference type="NCBI Taxonomy" id="569599"/>
    <lineage>
        <taxon>Bacteria</taxon>
        <taxon>Pseudomonadati</taxon>
        <taxon>Pseudomonadota</taxon>
        <taxon>Gammaproteobacteria</taxon>
        <taxon>Cellvibrionales</taxon>
        <taxon>Cellvibrionaceae</taxon>
        <taxon>Umboniibacter</taxon>
    </lineage>
</organism>
<evidence type="ECO:0000256" key="1">
    <source>
        <dbReference type="ARBA" id="ARBA00023125"/>
    </source>
</evidence>
<keyword evidence="5" id="KW-1185">Reference proteome</keyword>
<dbReference type="SUPFAM" id="SSF46955">
    <property type="entry name" value="Putative DNA-binding domain"/>
    <property type="match status" value="1"/>
</dbReference>
<gene>
    <name evidence="4" type="ORF">DFR27_1748</name>
</gene>
<reference evidence="4 5" key="1">
    <citation type="submission" date="2018-10" db="EMBL/GenBank/DDBJ databases">
        <title>Genomic Encyclopedia of Type Strains, Phase IV (KMG-IV): sequencing the most valuable type-strain genomes for metagenomic binning, comparative biology and taxonomic classification.</title>
        <authorList>
            <person name="Goeker M."/>
        </authorList>
    </citation>
    <scope>NUCLEOTIDE SEQUENCE [LARGE SCALE GENOMIC DNA]</scope>
    <source>
        <strain evidence="4 5">DSM 25080</strain>
    </source>
</reference>
<dbReference type="InterPro" id="IPR047057">
    <property type="entry name" value="MerR_fam"/>
</dbReference>
<dbReference type="CDD" id="cd04776">
    <property type="entry name" value="HTH_GnyR"/>
    <property type="match status" value="1"/>
</dbReference>
<dbReference type="GO" id="GO:0003700">
    <property type="term" value="F:DNA-binding transcription factor activity"/>
    <property type="evidence" value="ECO:0007669"/>
    <property type="project" value="InterPro"/>
</dbReference>
<accession>A0A3M0A918</accession>
<dbReference type="PANTHER" id="PTHR30204:SF58">
    <property type="entry name" value="HTH-TYPE TRANSCRIPTIONAL REGULATOR YFMP"/>
    <property type="match status" value="1"/>
</dbReference>
<proteinExistence type="predicted"/>
<evidence type="ECO:0000313" key="4">
    <source>
        <dbReference type="EMBL" id="RMA79308.1"/>
    </source>
</evidence>
<evidence type="ECO:0000259" key="3">
    <source>
        <dbReference type="PROSITE" id="PS50937"/>
    </source>
</evidence>
<protein>
    <submittedName>
        <fullName evidence="4">DNA-binding transcriptional MerR regulator</fullName>
    </submittedName>
</protein>
<feature type="domain" description="HTH merR-type" evidence="3">
    <location>
        <begin position="1"/>
        <end position="71"/>
    </location>
</feature>
<dbReference type="Proteomes" id="UP000267187">
    <property type="component" value="Unassembled WGS sequence"/>
</dbReference>
<dbReference type="OrthoDB" id="9803659at2"/>
<dbReference type="SMART" id="SM00422">
    <property type="entry name" value="HTH_MERR"/>
    <property type="match status" value="1"/>
</dbReference>
<comment type="caution">
    <text evidence="4">The sequence shown here is derived from an EMBL/GenBank/DDBJ whole genome shotgun (WGS) entry which is preliminary data.</text>
</comment>
<dbReference type="EMBL" id="REFJ01000004">
    <property type="protein sequence ID" value="RMA79308.1"/>
    <property type="molecule type" value="Genomic_DNA"/>
</dbReference>
<name>A0A3M0A918_9GAMM</name>
<dbReference type="Pfam" id="PF13411">
    <property type="entry name" value="MerR_1"/>
    <property type="match status" value="1"/>
</dbReference>
<dbReference type="RefSeq" id="WP_121877068.1">
    <property type="nucleotide sequence ID" value="NZ_REFJ01000004.1"/>
</dbReference>
<dbReference type="GO" id="GO:0003677">
    <property type="term" value="F:DNA binding"/>
    <property type="evidence" value="ECO:0007669"/>
    <property type="project" value="UniProtKB-KW"/>
</dbReference>
<dbReference type="PANTHER" id="PTHR30204">
    <property type="entry name" value="REDOX-CYCLING DRUG-SENSING TRANSCRIPTIONAL ACTIVATOR SOXR"/>
    <property type="match status" value="1"/>
</dbReference>
<sequence length="124" mass="14905">MNDFFTISELAQEFDITTRSIRFYEEKGLITPRREGTKRWFSSADRVRLKLILRGKRLGMTLEESAEIINLYNPEDGNRRQRAQLIQQLENRRQQLLAQREDIDLSLRELDQLQQHVEQQQEEE</sequence>
<dbReference type="Gene3D" id="1.10.1660.10">
    <property type="match status" value="1"/>
</dbReference>
<keyword evidence="1 4" id="KW-0238">DNA-binding</keyword>
<evidence type="ECO:0000313" key="5">
    <source>
        <dbReference type="Proteomes" id="UP000267187"/>
    </source>
</evidence>
<feature type="coiled-coil region" evidence="2">
    <location>
        <begin position="79"/>
        <end position="123"/>
    </location>
</feature>